<gene>
    <name evidence="3" type="ORF">METZ01_LOCUS517621</name>
</gene>
<accession>A0A383F6M4</accession>
<dbReference type="AlphaFoldDB" id="A0A383F6M4"/>
<dbReference type="InterPro" id="IPR016040">
    <property type="entry name" value="NAD(P)-bd_dom"/>
</dbReference>
<sequence>MKVLVIGGTGNISRAIVAALLNQNHEVTLFNRGEHPDPPTSDVRVIHGDRHQHKDFEDKMR</sequence>
<evidence type="ECO:0000313" key="3">
    <source>
        <dbReference type="EMBL" id="SVE64767.1"/>
    </source>
</evidence>
<protein>
    <recommendedName>
        <fullName evidence="2">NAD(P)-binding domain-containing protein</fullName>
    </recommendedName>
</protein>
<organism evidence="3">
    <name type="scientific">marine metagenome</name>
    <dbReference type="NCBI Taxonomy" id="408172"/>
    <lineage>
        <taxon>unclassified sequences</taxon>
        <taxon>metagenomes</taxon>
        <taxon>ecological metagenomes</taxon>
    </lineage>
</organism>
<dbReference type="EMBL" id="UINC01231992">
    <property type="protein sequence ID" value="SVE64767.1"/>
    <property type="molecule type" value="Genomic_DNA"/>
</dbReference>
<dbReference type="InterPro" id="IPR036291">
    <property type="entry name" value="NAD(P)-bd_dom_sf"/>
</dbReference>
<dbReference type="SUPFAM" id="SSF51735">
    <property type="entry name" value="NAD(P)-binding Rossmann-fold domains"/>
    <property type="match status" value="1"/>
</dbReference>
<feature type="non-terminal residue" evidence="3">
    <location>
        <position position="61"/>
    </location>
</feature>
<feature type="domain" description="NAD(P)-binding" evidence="2">
    <location>
        <begin position="7"/>
        <end position="60"/>
    </location>
</feature>
<proteinExistence type="predicted"/>
<evidence type="ECO:0000259" key="2">
    <source>
        <dbReference type="Pfam" id="PF13460"/>
    </source>
</evidence>
<dbReference type="Pfam" id="PF13460">
    <property type="entry name" value="NAD_binding_10"/>
    <property type="match status" value="1"/>
</dbReference>
<feature type="compositionally biased region" description="Basic and acidic residues" evidence="1">
    <location>
        <begin position="44"/>
        <end position="61"/>
    </location>
</feature>
<feature type="region of interest" description="Disordered" evidence="1">
    <location>
        <begin position="30"/>
        <end position="61"/>
    </location>
</feature>
<name>A0A383F6M4_9ZZZZ</name>
<dbReference type="Gene3D" id="3.40.50.720">
    <property type="entry name" value="NAD(P)-binding Rossmann-like Domain"/>
    <property type="match status" value="1"/>
</dbReference>
<reference evidence="3" key="1">
    <citation type="submission" date="2018-05" db="EMBL/GenBank/DDBJ databases">
        <authorList>
            <person name="Lanie J.A."/>
            <person name="Ng W.-L."/>
            <person name="Kazmierczak K.M."/>
            <person name="Andrzejewski T.M."/>
            <person name="Davidsen T.M."/>
            <person name="Wayne K.J."/>
            <person name="Tettelin H."/>
            <person name="Glass J.I."/>
            <person name="Rusch D."/>
            <person name="Podicherti R."/>
            <person name="Tsui H.-C.T."/>
            <person name="Winkler M.E."/>
        </authorList>
    </citation>
    <scope>NUCLEOTIDE SEQUENCE</scope>
</reference>
<evidence type="ECO:0000256" key="1">
    <source>
        <dbReference type="SAM" id="MobiDB-lite"/>
    </source>
</evidence>